<dbReference type="PRINTS" id="PR00385">
    <property type="entry name" value="P450"/>
</dbReference>
<organism evidence="12 13">
    <name type="scientific">Salvia divinorum</name>
    <name type="common">Maria pastora</name>
    <name type="synonym">Diviner's sage</name>
    <dbReference type="NCBI Taxonomy" id="28513"/>
    <lineage>
        <taxon>Eukaryota</taxon>
        <taxon>Viridiplantae</taxon>
        <taxon>Streptophyta</taxon>
        <taxon>Embryophyta</taxon>
        <taxon>Tracheophyta</taxon>
        <taxon>Spermatophyta</taxon>
        <taxon>Magnoliopsida</taxon>
        <taxon>eudicotyledons</taxon>
        <taxon>Gunneridae</taxon>
        <taxon>Pentapetalae</taxon>
        <taxon>asterids</taxon>
        <taxon>lamiids</taxon>
        <taxon>Lamiales</taxon>
        <taxon>Lamiaceae</taxon>
        <taxon>Nepetoideae</taxon>
        <taxon>Mentheae</taxon>
        <taxon>Salviinae</taxon>
        <taxon>Salvia</taxon>
        <taxon>Salvia subgen. Calosphace</taxon>
    </lineage>
</organism>
<dbReference type="InterPro" id="IPR017972">
    <property type="entry name" value="Cyt_P450_CS"/>
</dbReference>
<accession>A0ABD1GD46</accession>
<dbReference type="PANTHER" id="PTHR47955">
    <property type="entry name" value="CYTOCHROME P450 FAMILY 71 PROTEIN"/>
    <property type="match status" value="1"/>
</dbReference>
<dbReference type="CDD" id="cd11072">
    <property type="entry name" value="CYP71-like"/>
    <property type="match status" value="1"/>
</dbReference>
<evidence type="ECO:0000256" key="6">
    <source>
        <dbReference type="ARBA" id="ARBA00023002"/>
    </source>
</evidence>
<evidence type="ECO:0000256" key="11">
    <source>
        <dbReference type="SAM" id="Phobius"/>
    </source>
</evidence>
<keyword evidence="6 10" id="KW-0560">Oxidoreductase</keyword>
<dbReference type="AlphaFoldDB" id="A0ABD1GD46"/>
<comment type="subcellular location">
    <subcellularLocation>
        <location evidence="2">Membrane</location>
        <topology evidence="2">Single-pass membrane protein</topology>
    </subcellularLocation>
</comment>
<dbReference type="EMBL" id="JBEAFC010000009">
    <property type="protein sequence ID" value="KAL1542032.1"/>
    <property type="molecule type" value="Genomic_DNA"/>
</dbReference>
<evidence type="ECO:0000256" key="5">
    <source>
        <dbReference type="ARBA" id="ARBA00022723"/>
    </source>
</evidence>
<dbReference type="InterPro" id="IPR001128">
    <property type="entry name" value="Cyt_P450"/>
</dbReference>
<keyword evidence="11" id="KW-0472">Membrane</keyword>
<evidence type="ECO:0000256" key="3">
    <source>
        <dbReference type="ARBA" id="ARBA00010617"/>
    </source>
</evidence>
<keyword evidence="4 9" id="KW-0349">Heme</keyword>
<dbReference type="SUPFAM" id="SSF48264">
    <property type="entry name" value="Cytochrome P450"/>
    <property type="match status" value="1"/>
</dbReference>
<comment type="cofactor">
    <cofactor evidence="1 9">
        <name>heme</name>
        <dbReference type="ChEBI" id="CHEBI:30413"/>
    </cofactor>
</comment>
<comment type="caution">
    <text evidence="12">The sequence shown here is derived from an EMBL/GenBank/DDBJ whole genome shotgun (WGS) entry which is preliminary data.</text>
</comment>
<keyword evidence="7 9" id="KW-0408">Iron</keyword>
<dbReference type="Proteomes" id="UP001567538">
    <property type="component" value="Unassembled WGS sequence"/>
</dbReference>
<dbReference type="GO" id="GO:0016114">
    <property type="term" value="P:terpenoid biosynthetic process"/>
    <property type="evidence" value="ECO:0007669"/>
    <property type="project" value="UniProtKB-ARBA"/>
</dbReference>
<sequence length="499" mass="55624">MEDSNFYIPSLSLLAPLIYACFIIHRLISGARRTSPPSPPSLPLIGNFHQLGKLPHRSLSKLSKKYGPLMLLRFGPKPVLVVSSADVARQILKTHDLTFADKPAMELLNKIFYGGNDVINLPYGEKWRKLRNILLHELLNSSRVRSFAFVREEETAVFVKKIEDLSVACEPVNLTNMLAGFSNDLISCAAFGKKYSETEQGKMFLEFLEEASGSFEFSLRDFVPSLAWIDRLNGRDAAIDRLVEKRDASLDAVIDDHLKSSNTSKDNIMGILLGIYKGDNPGVSIDLMSVKGVILDIFTAGTDTTTTTLTWLMTELIRHPTVMKKLQDEIRGTMKGKDRITDGDLLKMPYLTAVLKESMRLHPPLPIYSRVSREHVNLMGYETKPKTLVLINAWAIGQDPACWKEPEKFVPERFMDSSIDYKGHDFQLIPFGAGRRTCPGLGFASLAMGHTVANLMLKFDWALPNGAKGEDLDVKERPGFAIGRDTPLIVVATINPSIA</sequence>
<keyword evidence="13" id="KW-1185">Reference proteome</keyword>
<dbReference type="GO" id="GO:0046872">
    <property type="term" value="F:metal ion binding"/>
    <property type="evidence" value="ECO:0007669"/>
    <property type="project" value="UniProtKB-KW"/>
</dbReference>
<dbReference type="Pfam" id="PF00067">
    <property type="entry name" value="p450"/>
    <property type="match status" value="1"/>
</dbReference>
<evidence type="ECO:0000256" key="10">
    <source>
        <dbReference type="RuleBase" id="RU000461"/>
    </source>
</evidence>
<comment type="similarity">
    <text evidence="3 10">Belongs to the cytochrome P450 family.</text>
</comment>
<evidence type="ECO:0000256" key="2">
    <source>
        <dbReference type="ARBA" id="ARBA00004167"/>
    </source>
</evidence>
<dbReference type="Gene3D" id="1.10.630.10">
    <property type="entry name" value="Cytochrome P450"/>
    <property type="match status" value="1"/>
</dbReference>
<proteinExistence type="inferred from homology"/>
<dbReference type="PROSITE" id="PS00086">
    <property type="entry name" value="CYTOCHROME_P450"/>
    <property type="match status" value="1"/>
</dbReference>
<dbReference type="PANTHER" id="PTHR47955:SF15">
    <property type="entry name" value="CYTOCHROME P450 71A2-LIKE"/>
    <property type="match status" value="1"/>
</dbReference>
<evidence type="ECO:0000313" key="13">
    <source>
        <dbReference type="Proteomes" id="UP001567538"/>
    </source>
</evidence>
<dbReference type="FunFam" id="1.10.630.10:FF:000011">
    <property type="entry name" value="Cytochrome P450 83B1"/>
    <property type="match status" value="1"/>
</dbReference>
<evidence type="ECO:0000256" key="1">
    <source>
        <dbReference type="ARBA" id="ARBA00001971"/>
    </source>
</evidence>
<keyword evidence="11" id="KW-0812">Transmembrane</keyword>
<evidence type="ECO:0000313" key="12">
    <source>
        <dbReference type="EMBL" id="KAL1542032.1"/>
    </source>
</evidence>
<dbReference type="GO" id="GO:0016712">
    <property type="term" value="F:oxidoreductase activity, acting on paired donors, with incorporation or reduction of molecular oxygen, reduced flavin or flavoprotein as one donor, and incorporation of one atom of oxygen"/>
    <property type="evidence" value="ECO:0007669"/>
    <property type="project" value="UniProtKB-EC"/>
</dbReference>
<feature type="binding site" description="axial binding residue" evidence="9">
    <location>
        <position position="438"/>
    </location>
    <ligand>
        <name>heme</name>
        <dbReference type="ChEBI" id="CHEBI:30413"/>
    </ligand>
    <ligandPart>
        <name>Fe</name>
        <dbReference type="ChEBI" id="CHEBI:18248"/>
    </ligandPart>
</feature>
<protein>
    <submittedName>
        <fullName evidence="12">Unspecific monooxygenase</fullName>
        <ecNumber evidence="12">1.14.14.1</ecNumber>
    </submittedName>
</protein>
<gene>
    <name evidence="12" type="ORF">AAHA92_26172</name>
</gene>
<keyword evidence="5 9" id="KW-0479">Metal-binding</keyword>
<keyword evidence="8 10" id="KW-0503">Monooxygenase</keyword>
<evidence type="ECO:0000256" key="8">
    <source>
        <dbReference type="ARBA" id="ARBA00023033"/>
    </source>
</evidence>
<reference evidence="12 13" key="1">
    <citation type="submission" date="2024-06" db="EMBL/GenBank/DDBJ databases">
        <title>A chromosome level genome sequence of Diviner's sage (Salvia divinorum).</title>
        <authorList>
            <person name="Ford S.A."/>
            <person name="Ro D.-K."/>
            <person name="Ness R.W."/>
            <person name="Phillips M.A."/>
        </authorList>
    </citation>
    <scope>NUCLEOTIDE SEQUENCE [LARGE SCALE GENOMIC DNA]</scope>
    <source>
        <strain evidence="12">SAF-2024a</strain>
        <tissue evidence="12">Leaf</tissue>
    </source>
</reference>
<keyword evidence="11" id="KW-1133">Transmembrane helix</keyword>
<dbReference type="InterPro" id="IPR036396">
    <property type="entry name" value="Cyt_P450_sf"/>
</dbReference>
<dbReference type="InterPro" id="IPR002401">
    <property type="entry name" value="Cyt_P450_E_grp-I"/>
</dbReference>
<dbReference type="PRINTS" id="PR00463">
    <property type="entry name" value="EP450I"/>
</dbReference>
<dbReference type="GO" id="GO:0016020">
    <property type="term" value="C:membrane"/>
    <property type="evidence" value="ECO:0007669"/>
    <property type="project" value="UniProtKB-SubCell"/>
</dbReference>
<evidence type="ECO:0000256" key="7">
    <source>
        <dbReference type="ARBA" id="ARBA00023004"/>
    </source>
</evidence>
<feature type="transmembrane region" description="Helical" evidence="11">
    <location>
        <begin position="6"/>
        <end position="28"/>
    </location>
</feature>
<evidence type="ECO:0000256" key="9">
    <source>
        <dbReference type="PIRSR" id="PIRSR602401-1"/>
    </source>
</evidence>
<evidence type="ECO:0000256" key="4">
    <source>
        <dbReference type="ARBA" id="ARBA00022617"/>
    </source>
</evidence>
<name>A0ABD1GD46_SALDI</name>
<dbReference type="EC" id="1.14.14.1" evidence="12"/>